<reference evidence="3" key="1">
    <citation type="submission" date="2020-02" db="EMBL/GenBank/DDBJ databases">
        <authorList>
            <person name="Scholz U."/>
            <person name="Mascher M."/>
            <person name="Fiebig A."/>
        </authorList>
    </citation>
    <scope>NUCLEOTIDE SEQUENCE</scope>
</reference>
<dbReference type="InterPro" id="IPR044679">
    <property type="entry name" value="PWWP2-like"/>
</dbReference>
<dbReference type="InterPro" id="IPR000313">
    <property type="entry name" value="PWWP_dom"/>
</dbReference>
<dbReference type="Pfam" id="PF00855">
    <property type="entry name" value="PWWP"/>
    <property type="match status" value="1"/>
</dbReference>
<feature type="region of interest" description="Disordered" evidence="1">
    <location>
        <begin position="557"/>
        <end position="601"/>
    </location>
</feature>
<protein>
    <recommendedName>
        <fullName evidence="2">PWWP domain-containing protein</fullName>
    </recommendedName>
</protein>
<dbReference type="EMBL" id="LR746272">
    <property type="protein sequence ID" value="CAA7402871.1"/>
    <property type="molecule type" value="Genomic_DNA"/>
</dbReference>
<sequence>MGSHRESDKGQTKKIDETAGGLVWVRRRNGSWWPGRILGLDELPKSCSVSPRPGTPVKLLGREDGSMDWYNLEKSKRIKAFRCGEHDECIEKARAYAVQSIRVGPKERKYARREDAILHALEIEKATCMREKREPGSVFNKGKGIVSYVGLGEEQSHLAKTKVSKVRGGSNTKVSQAIAPLKQMEDLNTVEVPVLQKERWKAPTDSEDDGTGGSKRMRHLQELGLGAVSKRKLNTIFSNGQCQPLPDSSLTVPHVHYGFFNLSKPSSKITCSPLKEATQLPQIHETLKRKSRRRRLSKVLKSSATVEVPSVFCEDGNSSLSSLRGVASNQVRVSESAESKTKEHPQAANSFLGGSSETFCAEVSLDTCEDDCEPVFDGNDFNSLELLDDGFLDIPVVWKEIQTGDFSCGRVPSGPGKLQSGAVERQNGRRCKVMNEWNDALDVNDSSSFLEKETSKEYADVERKYKCGCRSADYRGNLVRVDQSESCLLDAPDLDVGTISKVSFDESPISDNGCVQEQARCELDSNDDAQGWFITGALEVNFLGDISHVEKVSTSRRAEVGQSDHRGGTFNRPISYKRPGKSSFLRDQSRSQLPPHGSLPCHQVHPGVGSSLYDVKLDVQASYQGPRVPLISLMSRFNGKAIVGHPITVEVVEDAYLDTSLGNRYSESCSIDMFHSHKENRSKRKRYMIDDTSLLTGGGITWKSERMASDQSKVSPTFSGRVPCENKRSGFLIRKTRRLSSIAVDHRHKKEDRKAAVEKARRPIACVPLKLVFSRINEALTCPSRPGNLR</sequence>
<proteinExistence type="predicted"/>
<dbReference type="OrthoDB" id="607790at2759"/>
<feature type="compositionally biased region" description="Basic and acidic residues" evidence="1">
    <location>
        <begin position="557"/>
        <end position="567"/>
    </location>
</feature>
<keyword evidence="4" id="KW-1185">Reference proteome</keyword>
<dbReference type="SUPFAM" id="SSF63748">
    <property type="entry name" value="Tudor/PWWP/MBT"/>
    <property type="match status" value="1"/>
</dbReference>
<feature type="domain" description="PWWP" evidence="2">
    <location>
        <begin position="19"/>
        <end position="81"/>
    </location>
</feature>
<dbReference type="CDD" id="cd05162">
    <property type="entry name" value="PWWP"/>
    <property type="match status" value="1"/>
</dbReference>
<evidence type="ECO:0000313" key="3">
    <source>
        <dbReference type="EMBL" id="CAA7402871.1"/>
    </source>
</evidence>
<evidence type="ECO:0000313" key="4">
    <source>
        <dbReference type="Proteomes" id="UP000663760"/>
    </source>
</evidence>
<accession>A0A7I8KYW6</accession>
<dbReference type="PANTHER" id="PTHR33697">
    <property type="entry name" value="T17B22.17 PROTEIN-RELATED"/>
    <property type="match status" value="1"/>
</dbReference>
<evidence type="ECO:0000259" key="2">
    <source>
        <dbReference type="PROSITE" id="PS50812"/>
    </source>
</evidence>
<dbReference type="PROSITE" id="PS50812">
    <property type="entry name" value="PWWP"/>
    <property type="match status" value="1"/>
</dbReference>
<dbReference type="Gene3D" id="2.30.30.140">
    <property type="match status" value="1"/>
</dbReference>
<evidence type="ECO:0000256" key="1">
    <source>
        <dbReference type="SAM" id="MobiDB-lite"/>
    </source>
</evidence>
<dbReference type="AlphaFoldDB" id="A0A7I8KYW6"/>
<dbReference type="Proteomes" id="UP000663760">
    <property type="component" value="Chromosome 9"/>
</dbReference>
<gene>
    <name evidence="3" type="ORF">SI8410_09013549</name>
</gene>
<dbReference type="PANTHER" id="PTHR33697:SF1">
    <property type="entry name" value="TUDOR_PWWP_MBT SUPERFAMILY PROTEIN"/>
    <property type="match status" value="1"/>
</dbReference>
<organism evidence="3 4">
    <name type="scientific">Spirodela intermedia</name>
    <name type="common">Intermediate duckweed</name>
    <dbReference type="NCBI Taxonomy" id="51605"/>
    <lineage>
        <taxon>Eukaryota</taxon>
        <taxon>Viridiplantae</taxon>
        <taxon>Streptophyta</taxon>
        <taxon>Embryophyta</taxon>
        <taxon>Tracheophyta</taxon>
        <taxon>Spermatophyta</taxon>
        <taxon>Magnoliopsida</taxon>
        <taxon>Liliopsida</taxon>
        <taxon>Araceae</taxon>
        <taxon>Lemnoideae</taxon>
        <taxon>Spirodela</taxon>
    </lineage>
</organism>
<name>A0A7I8KYW6_SPIIN</name>